<evidence type="ECO:0000256" key="5">
    <source>
        <dbReference type="SAM" id="Coils"/>
    </source>
</evidence>
<feature type="coiled-coil region" evidence="5">
    <location>
        <begin position="86"/>
        <end position="120"/>
    </location>
</feature>
<dbReference type="Proteomes" id="UP000504607">
    <property type="component" value="Chromosome 13"/>
</dbReference>
<dbReference type="OrthoDB" id="1367865at2759"/>
<dbReference type="PANTHER" id="PTHR22846:SF2">
    <property type="entry name" value="F-BOX-LIKE_WD REPEAT-CONTAINING PROTEIN EBI"/>
    <property type="match status" value="1"/>
</dbReference>
<dbReference type="InterPro" id="IPR045183">
    <property type="entry name" value="Ebi-like"/>
</dbReference>
<sequence length="199" mass="22028">MASDDSPPPPPQSFLSRPVTTDELNFLVSRYLEESGYTNAAFAFDYESGMKNFNFEDNLIPPGALLTAVQNGIQCTESMVEVTEARRIWEDQKNMFMNQLESIEQKCELLQAQVAEVLAICGRTQRSPEECPSDDAEPQRTRQGPGAPNDPEVLQQQVVLPSSSPAVAPGQGRRKRGKTTHIGPSGIVSYKKRCFCECI</sequence>
<dbReference type="Pfam" id="PF08513">
    <property type="entry name" value="LisH"/>
    <property type="match status" value="1"/>
</dbReference>
<dbReference type="InParanoid" id="A0A6I9S277"/>
<feature type="compositionally biased region" description="Polar residues" evidence="6">
    <location>
        <begin position="154"/>
        <end position="165"/>
    </location>
</feature>
<dbReference type="KEGG" id="egu:105056145"/>
<gene>
    <name evidence="8" type="primary">LOC105056145</name>
</gene>
<dbReference type="GO" id="GO:0003714">
    <property type="term" value="F:transcription corepressor activity"/>
    <property type="evidence" value="ECO:0007669"/>
    <property type="project" value="InterPro"/>
</dbReference>
<evidence type="ECO:0000256" key="1">
    <source>
        <dbReference type="ARBA" id="ARBA00004123"/>
    </source>
</evidence>
<comment type="subcellular location">
    <subcellularLocation>
        <location evidence="1">Nucleus</location>
    </subcellularLocation>
</comment>
<evidence type="ECO:0000256" key="6">
    <source>
        <dbReference type="SAM" id="MobiDB-lite"/>
    </source>
</evidence>
<proteinExistence type="predicted"/>
<dbReference type="InterPro" id="IPR006594">
    <property type="entry name" value="LisH"/>
</dbReference>
<accession>A0A6I9S277</accession>
<evidence type="ECO:0000313" key="7">
    <source>
        <dbReference type="Proteomes" id="UP000504607"/>
    </source>
</evidence>
<organism evidence="7 8">
    <name type="scientific">Elaeis guineensis var. tenera</name>
    <name type="common">Oil palm</name>
    <dbReference type="NCBI Taxonomy" id="51953"/>
    <lineage>
        <taxon>Eukaryota</taxon>
        <taxon>Viridiplantae</taxon>
        <taxon>Streptophyta</taxon>
        <taxon>Embryophyta</taxon>
        <taxon>Tracheophyta</taxon>
        <taxon>Spermatophyta</taxon>
        <taxon>Magnoliopsida</taxon>
        <taxon>Liliopsida</taxon>
        <taxon>Arecaceae</taxon>
        <taxon>Arecoideae</taxon>
        <taxon>Cocoseae</taxon>
        <taxon>Elaeidinae</taxon>
        <taxon>Elaeis</taxon>
    </lineage>
</organism>
<dbReference type="Gene3D" id="1.20.960.30">
    <property type="match status" value="1"/>
</dbReference>
<keyword evidence="4" id="KW-0539">Nucleus</keyword>
<dbReference type="SMART" id="SM00667">
    <property type="entry name" value="LisH"/>
    <property type="match status" value="1"/>
</dbReference>
<reference evidence="8" key="1">
    <citation type="submission" date="2025-08" db="UniProtKB">
        <authorList>
            <consortium name="RefSeq"/>
        </authorList>
    </citation>
    <scope>IDENTIFICATION</scope>
</reference>
<evidence type="ECO:0000256" key="4">
    <source>
        <dbReference type="ARBA" id="ARBA00023242"/>
    </source>
</evidence>
<dbReference type="GO" id="GO:0006357">
    <property type="term" value="P:regulation of transcription by RNA polymerase II"/>
    <property type="evidence" value="ECO:0007669"/>
    <property type="project" value="TreeGrafter"/>
</dbReference>
<keyword evidence="3" id="KW-0677">Repeat</keyword>
<name>A0A6I9S277_ELAGV</name>
<dbReference type="PROSITE" id="PS50896">
    <property type="entry name" value="LISH"/>
    <property type="match status" value="1"/>
</dbReference>
<dbReference type="PANTHER" id="PTHR22846">
    <property type="entry name" value="WD40 REPEAT PROTEIN"/>
    <property type="match status" value="1"/>
</dbReference>
<feature type="region of interest" description="Disordered" evidence="6">
    <location>
        <begin position="126"/>
        <end position="184"/>
    </location>
</feature>
<keyword evidence="7" id="KW-1185">Reference proteome</keyword>
<evidence type="ECO:0000256" key="2">
    <source>
        <dbReference type="ARBA" id="ARBA00022574"/>
    </source>
</evidence>
<protein>
    <submittedName>
        <fullName evidence="8">WD40 repeat-containing protein HOS15</fullName>
    </submittedName>
</protein>
<keyword evidence="2" id="KW-0853">WD repeat</keyword>
<dbReference type="AlphaFoldDB" id="A0A6I9S277"/>
<evidence type="ECO:0000256" key="3">
    <source>
        <dbReference type="ARBA" id="ARBA00022737"/>
    </source>
</evidence>
<dbReference type="GeneID" id="105056145"/>
<evidence type="ECO:0000313" key="8">
    <source>
        <dbReference type="RefSeq" id="XP_010936533.1"/>
    </source>
</evidence>
<keyword evidence="5" id="KW-0175">Coiled coil</keyword>
<dbReference type="GO" id="GO:0000118">
    <property type="term" value="C:histone deacetylase complex"/>
    <property type="evidence" value="ECO:0007669"/>
    <property type="project" value="TreeGrafter"/>
</dbReference>
<dbReference type="RefSeq" id="XP_010936533.1">
    <property type="nucleotide sequence ID" value="XM_010938231.2"/>
</dbReference>